<reference evidence="2 3" key="1">
    <citation type="submission" date="2020-02" db="EMBL/GenBank/DDBJ databases">
        <authorList>
            <person name="Ma Q."/>
            <person name="Huang Y."/>
            <person name="Song X."/>
            <person name="Pei D."/>
        </authorList>
    </citation>
    <scope>NUCLEOTIDE SEQUENCE [LARGE SCALE GENOMIC DNA]</scope>
    <source>
        <strain evidence="2">Sxm20200214</strain>
        <tissue evidence="2">Leaf</tissue>
    </source>
</reference>
<dbReference type="AlphaFoldDB" id="A0A8X7W646"/>
<evidence type="ECO:0000313" key="2">
    <source>
        <dbReference type="EMBL" id="KAG2323090.1"/>
    </source>
</evidence>
<gene>
    <name evidence="2" type="ORF">Bca52824_016303</name>
</gene>
<accession>A0A8X7W646</accession>
<dbReference type="Proteomes" id="UP000886595">
    <property type="component" value="Unassembled WGS sequence"/>
</dbReference>
<evidence type="ECO:0000256" key="1">
    <source>
        <dbReference type="SAM" id="MobiDB-lite"/>
    </source>
</evidence>
<proteinExistence type="predicted"/>
<keyword evidence="3" id="KW-1185">Reference proteome</keyword>
<name>A0A8X7W646_BRACI</name>
<comment type="caution">
    <text evidence="2">The sequence shown here is derived from an EMBL/GenBank/DDBJ whole genome shotgun (WGS) entry which is preliminary data.</text>
</comment>
<feature type="region of interest" description="Disordered" evidence="1">
    <location>
        <begin position="23"/>
        <end position="83"/>
    </location>
</feature>
<sequence length="83" mass="9030">MEQENVNKPANCMEKSLKSIEVEATRASGESDSEIPMVETLAGLEEGKRKPEKPVSLVRSGNRLAHSPSTRPLQSPAKKKKAS</sequence>
<protein>
    <submittedName>
        <fullName evidence="2">Uncharacterized protein</fullName>
    </submittedName>
</protein>
<dbReference type="EMBL" id="JAAMPC010000003">
    <property type="protein sequence ID" value="KAG2323090.1"/>
    <property type="molecule type" value="Genomic_DNA"/>
</dbReference>
<evidence type="ECO:0000313" key="3">
    <source>
        <dbReference type="Proteomes" id="UP000886595"/>
    </source>
</evidence>
<organism evidence="2 3">
    <name type="scientific">Brassica carinata</name>
    <name type="common">Ethiopian mustard</name>
    <name type="synonym">Abyssinian cabbage</name>
    <dbReference type="NCBI Taxonomy" id="52824"/>
    <lineage>
        <taxon>Eukaryota</taxon>
        <taxon>Viridiplantae</taxon>
        <taxon>Streptophyta</taxon>
        <taxon>Embryophyta</taxon>
        <taxon>Tracheophyta</taxon>
        <taxon>Spermatophyta</taxon>
        <taxon>Magnoliopsida</taxon>
        <taxon>eudicotyledons</taxon>
        <taxon>Gunneridae</taxon>
        <taxon>Pentapetalae</taxon>
        <taxon>rosids</taxon>
        <taxon>malvids</taxon>
        <taxon>Brassicales</taxon>
        <taxon>Brassicaceae</taxon>
        <taxon>Brassiceae</taxon>
        <taxon>Brassica</taxon>
    </lineage>
</organism>